<dbReference type="STRING" id="39482.ERS852491_02474"/>
<dbReference type="AlphaFoldDB" id="A0A174FRI4"/>
<sequence>MQITAVFDSIDEMLGFAGEILKSEDPAPIKTKSNNTVPCEAYGQQIAEHFPDANKSRKEEAAQEPKPEEKATEEPKQEDEAPEHSTQEEKTYTLVEVRAKLAALNKAGKKEQVQGLISSFGVEKLSMIDPEHYTELMEKAGEL</sequence>
<dbReference type="RefSeq" id="WP_055153360.1">
    <property type="nucleotide sequence ID" value="NZ_CYZU01000022.1"/>
</dbReference>
<feature type="compositionally biased region" description="Basic and acidic residues" evidence="1">
    <location>
        <begin position="49"/>
        <end position="91"/>
    </location>
</feature>
<evidence type="ECO:0000313" key="3">
    <source>
        <dbReference type="Proteomes" id="UP000095544"/>
    </source>
</evidence>
<proteinExistence type="predicted"/>
<protein>
    <recommendedName>
        <fullName evidence="4">rRNA biogenesis protein rrp5</fullName>
    </recommendedName>
</protein>
<accession>A0A174FRI4</accession>
<gene>
    <name evidence="2" type="ORF">ERS852491_02474</name>
</gene>
<dbReference type="EMBL" id="CYZU01000022">
    <property type="protein sequence ID" value="CUO52892.1"/>
    <property type="molecule type" value="Genomic_DNA"/>
</dbReference>
<evidence type="ECO:0008006" key="4">
    <source>
        <dbReference type="Google" id="ProtNLM"/>
    </source>
</evidence>
<reference evidence="2 3" key="1">
    <citation type="submission" date="2015-09" db="EMBL/GenBank/DDBJ databases">
        <authorList>
            <consortium name="Pathogen Informatics"/>
        </authorList>
    </citation>
    <scope>NUCLEOTIDE SEQUENCE [LARGE SCALE GENOMIC DNA]</scope>
    <source>
        <strain evidence="2 3">2789STDY5834876</strain>
    </source>
</reference>
<evidence type="ECO:0000313" key="2">
    <source>
        <dbReference type="EMBL" id="CUO52892.1"/>
    </source>
</evidence>
<evidence type="ECO:0000256" key="1">
    <source>
        <dbReference type="SAM" id="MobiDB-lite"/>
    </source>
</evidence>
<feature type="region of interest" description="Disordered" evidence="1">
    <location>
        <begin position="22"/>
        <end position="91"/>
    </location>
</feature>
<dbReference type="OrthoDB" id="1958118at2"/>
<name>A0A174FRI4_9FIRM</name>
<dbReference type="Proteomes" id="UP000095544">
    <property type="component" value="Unassembled WGS sequence"/>
</dbReference>
<organism evidence="2 3">
    <name type="scientific">Faecalicatena contorta</name>
    <dbReference type="NCBI Taxonomy" id="39482"/>
    <lineage>
        <taxon>Bacteria</taxon>
        <taxon>Bacillati</taxon>
        <taxon>Bacillota</taxon>
        <taxon>Clostridia</taxon>
        <taxon>Lachnospirales</taxon>
        <taxon>Lachnospiraceae</taxon>
        <taxon>Faecalicatena</taxon>
    </lineage>
</organism>